<name>A0AA36NKY4_9DINO</name>
<proteinExistence type="predicted"/>
<sequence length="481" mass="54637">MVAPCTKSILEIFQDFDARRCGRIAQSDLEAVLLRICGVSRDLAEQWIQSSGAAELEDVDYRIFMAWLFEEEKSRADTAEKLYERGFSVRQLIQFVRRHRSLGLHDLSRMSTADVVRDIVIPETKERQCAMVELFEGGPREPMCLMSHWWGHSFMSLVEAILGHASGQVLPSEKLLSEEELEKTYWLCIFGVNQHKSICGTGANPCDCGAVKYLNGHPLCEMDKFGLMMRHFKEHALAADRELETFKRIWVLKELQTALAMGMRTEFCGTITSNISFALLSVREAQASRDEDRRMILAEIEQTMGIDEFDDSIRAKVREEQAKLTIFEAIVRRQVDIVEFHLKENPLLCNVQLRQFGMKTPLHFMAERSRTASEWEDFSGRTALLQSLLDARADASICDASGRSVLHAMCMWDGDVQLAKKLISARADPNERATRGAVANKTPLEVLQHGVSIPFFDRGYKSRSARQTEELLQYLASLTSP</sequence>
<dbReference type="EMBL" id="CAUJNA010003630">
    <property type="protein sequence ID" value="CAJ1406448.1"/>
    <property type="molecule type" value="Genomic_DNA"/>
</dbReference>
<dbReference type="Proteomes" id="UP001178507">
    <property type="component" value="Unassembled WGS sequence"/>
</dbReference>
<dbReference type="SMART" id="SM00248">
    <property type="entry name" value="ANK"/>
    <property type="match status" value="2"/>
</dbReference>
<accession>A0AA36NKY4</accession>
<keyword evidence="2" id="KW-1185">Reference proteome</keyword>
<organism evidence="1 2">
    <name type="scientific">Effrenium voratum</name>
    <dbReference type="NCBI Taxonomy" id="2562239"/>
    <lineage>
        <taxon>Eukaryota</taxon>
        <taxon>Sar</taxon>
        <taxon>Alveolata</taxon>
        <taxon>Dinophyceae</taxon>
        <taxon>Suessiales</taxon>
        <taxon>Symbiodiniaceae</taxon>
        <taxon>Effrenium</taxon>
    </lineage>
</organism>
<dbReference type="InterPro" id="IPR002110">
    <property type="entry name" value="Ankyrin_rpt"/>
</dbReference>
<dbReference type="SUPFAM" id="SSF48403">
    <property type="entry name" value="Ankyrin repeat"/>
    <property type="match status" value="1"/>
</dbReference>
<evidence type="ECO:0000313" key="1">
    <source>
        <dbReference type="EMBL" id="CAJ1406448.1"/>
    </source>
</evidence>
<dbReference type="Gene3D" id="1.25.40.20">
    <property type="entry name" value="Ankyrin repeat-containing domain"/>
    <property type="match status" value="1"/>
</dbReference>
<comment type="caution">
    <text evidence="1">The sequence shown here is derived from an EMBL/GenBank/DDBJ whole genome shotgun (WGS) entry which is preliminary data.</text>
</comment>
<gene>
    <name evidence="1" type="ORF">EVOR1521_LOCUS28410</name>
</gene>
<reference evidence="1" key="1">
    <citation type="submission" date="2023-08" db="EMBL/GenBank/DDBJ databases">
        <authorList>
            <person name="Chen Y."/>
            <person name="Shah S."/>
            <person name="Dougan E. K."/>
            <person name="Thang M."/>
            <person name="Chan C."/>
        </authorList>
    </citation>
    <scope>NUCLEOTIDE SEQUENCE</scope>
</reference>
<dbReference type="InterPro" id="IPR036770">
    <property type="entry name" value="Ankyrin_rpt-contain_sf"/>
</dbReference>
<protein>
    <recommendedName>
        <fullName evidence="3">Ankyrin repeat protein</fullName>
    </recommendedName>
</protein>
<dbReference type="AlphaFoldDB" id="A0AA36NKY4"/>
<evidence type="ECO:0000313" key="2">
    <source>
        <dbReference type="Proteomes" id="UP001178507"/>
    </source>
</evidence>
<evidence type="ECO:0008006" key="3">
    <source>
        <dbReference type="Google" id="ProtNLM"/>
    </source>
</evidence>